<organism evidence="1">
    <name type="scientific">Lepeophtheirus salmonis</name>
    <name type="common">Salmon louse</name>
    <name type="synonym">Caligus salmonis</name>
    <dbReference type="NCBI Taxonomy" id="72036"/>
    <lineage>
        <taxon>Eukaryota</taxon>
        <taxon>Metazoa</taxon>
        <taxon>Ecdysozoa</taxon>
        <taxon>Arthropoda</taxon>
        <taxon>Crustacea</taxon>
        <taxon>Multicrustacea</taxon>
        <taxon>Hexanauplia</taxon>
        <taxon>Copepoda</taxon>
        <taxon>Siphonostomatoida</taxon>
        <taxon>Caligidae</taxon>
        <taxon>Lepeophtheirus</taxon>
    </lineage>
</organism>
<name>A0A0K2V2D3_LEPSM</name>
<evidence type="ECO:0000313" key="1">
    <source>
        <dbReference type="EMBL" id="CDW44698.1"/>
    </source>
</evidence>
<sequence length="51" mass="6184">MVWGPRERNKSQVALYNFLIVLRATERRFINLIGSFCIFFCKLHKNFVFLF</sequence>
<reference evidence="1" key="1">
    <citation type="submission" date="2014-05" db="EMBL/GenBank/DDBJ databases">
        <authorList>
            <person name="Chronopoulou M."/>
        </authorList>
    </citation>
    <scope>NUCLEOTIDE SEQUENCE</scope>
    <source>
        <tissue evidence="1">Whole organism</tissue>
    </source>
</reference>
<dbReference type="AlphaFoldDB" id="A0A0K2V2D3"/>
<proteinExistence type="predicted"/>
<dbReference type="EMBL" id="HACA01027337">
    <property type="protein sequence ID" value="CDW44698.1"/>
    <property type="molecule type" value="Transcribed_RNA"/>
</dbReference>
<protein>
    <submittedName>
        <fullName evidence="1">Uncharacterized protein</fullName>
    </submittedName>
</protein>
<accession>A0A0K2V2D3</accession>